<evidence type="ECO:0000313" key="2">
    <source>
        <dbReference type="EMBL" id="RNL64384.1"/>
    </source>
</evidence>
<evidence type="ECO:0000256" key="1">
    <source>
        <dbReference type="SAM" id="Phobius"/>
    </source>
</evidence>
<keyword evidence="3" id="KW-1185">Reference proteome</keyword>
<accession>A0A3N0CLN1</accession>
<keyword evidence="1" id="KW-0812">Transmembrane</keyword>
<feature type="transmembrane region" description="Helical" evidence="1">
    <location>
        <begin position="6"/>
        <end position="22"/>
    </location>
</feature>
<reference evidence="2 3" key="1">
    <citation type="submission" date="2018-11" db="EMBL/GenBank/DDBJ databases">
        <authorList>
            <person name="Li F."/>
        </authorList>
    </citation>
    <scope>NUCLEOTIDE SEQUENCE [LARGE SCALE GENOMIC DNA]</scope>
    <source>
        <strain evidence="2 3">Gsoil 097</strain>
    </source>
</reference>
<sequence>MSAVGSVIGAVGGLAGFASLYFQRKDSVRQTKFRVAPFVYCTMEGAVNAGEDVDHESRFTTKFDREFGKELFKVWEGSHGVPTSLVPSGPLAGYHIQVSNYSDEPVSGTMLKVLHPVTNEPVLTKHPIGLGTLNPKTAMNVSIYVPRDWEPGVTGQANVQVTFTDSAGHKWKRVEGNPPEEDD</sequence>
<keyword evidence="1" id="KW-1133">Transmembrane helix</keyword>
<evidence type="ECO:0000313" key="3">
    <source>
        <dbReference type="Proteomes" id="UP000267128"/>
    </source>
</evidence>
<dbReference type="EMBL" id="RJSE01000005">
    <property type="protein sequence ID" value="RNL64384.1"/>
    <property type="molecule type" value="Genomic_DNA"/>
</dbReference>
<proteinExistence type="predicted"/>
<organism evidence="2 3">
    <name type="scientific">Nocardioides marmoriginsengisoli</name>
    <dbReference type="NCBI Taxonomy" id="661483"/>
    <lineage>
        <taxon>Bacteria</taxon>
        <taxon>Bacillati</taxon>
        <taxon>Actinomycetota</taxon>
        <taxon>Actinomycetes</taxon>
        <taxon>Propionibacteriales</taxon>
        <taxon>Nocardioidaceae</taxon>
        <taxon>Nocardioides</taxon>
    </lineage>
</organism>
<gene>
    <name evidence="2" type="ORF">EFK50_07620</name>
</gene>
<dbReference type="Proteomes" id="UP000267128">
    <property type="component" value="Unassembled WGS sequence"/>
</dbReference>
<dbReference type="AlphaFoldDB" id="A0A3N0CLN1"/>
<protein>
    <submittedName>
        <fullName evidence="2">Uncharacterized protein</fullName>
    </submittedName>
</protein>
<name>A0A3N0CLN1_9ACTN</name>
<keyword evidence="1" id="KW-0472">Membrane</keyword>
<comment type="caution">
    <text evidence="2">The sequence shown here is derived from an EMBL/GenBank/DDBJ whole genome shotgun (WGS) entry which is preliminary data.</text>
</comment>